<dbReference type="PANTHER" id="PTHR23530">
    <property type="entry name" value="TRANSPORT PROTEIN-RELATED"/>
    <property type="match status" value="1"/>
</dbReference>
<dbReference type="InterPro" id="IPR053160">
    <property type="entry name" value="MFS_DHA3_Transporter"/>
</dbReference>
<name>A0A1I2VBI5_9ACTN</name>
<feature type="compositionally biased region" description="Basic residues" evidence="1">
    <location>
        <begin position="344"/>
        <end position="364"/>
    </location>
</feature>
<sequence length="376" mass="39079">MPSGVLADRLSRRHLLAVGAVLRAAGFALWICLPSFPAFSVGFVAWSAQGALKSGTLQALVYDELAAAGAESTYDRLLGRSAAAEGAAGLVATALAAPLFAFGGYQVVGWASVAMGLAQVPVALAFPAVPRTGVESEPTGMRAYVATLRAGVAEAVRDPAVRRLTLLTGLLPGLVAFDEYLPLLARAVGVPDPYVPLLMVVPGVAMVVAAMQVAARRWRYVVAPVALAVAAFLVGAGAAATSTLGVVAIGAGIGAFHLARLLLDARLQHAITGPARATVTSLSGVLSEGAALAVFAAFGVGSVWLPMGWLFVADGLLVALCAAYVTVDVVRGRRACGPARVRPDRRRFRRSHHRPYRPYRPRRPRPGERAGGGPRR</sequence>
<keyword evidence="2" id="KW-1133">Transmembrane helix</keyword>
<dbReference type="InterPro" id="IPR036259">
    <property type="entry name" value="MFS_trans_sf"/>
</dbReference>
<dbReference type="Gene3D" id="1.20.1250.20">
    <property type="entry name" value="MFS general substrate transporter like domains"/>
    <property type="match status" value="1"/>
</dbReference>
<feature type="transmembrane region" description="Helical" evidence="2">
    <location>
        <begin position="82"/>
        <end position="101"/>
    </location>
</feature>
<keyword evidence="6" id="KW-1185">Reference proteome</keyword>
<dbReference type="PANTHER" id="PTHR23530:SF1">
    <property type="entry name" value="PERMEASE, MAJOR FACILITATOR SUPERFAMILY-RELATED"/>
    <property type="match status" value="1"/>
</dbReference>
<keyword evidence="2" id="KW-0472">Membrane</keyword>
<feature type="transmembrane region" description="Helical" evidence="2">
    <location>
        <begin position="220"/>
        <end position="238"/>
    </location>
</feature>
<accession>A0A1I2VBI5</accession>
<feature type="transmembrane region" description="Helical" evidence="2">
    <location>
        <begin position="304"/>
        <end position="325"/>
    </location>
</feature>
<evidence type="ECO:0000313" key="5">
    <source>
        <dbReference type="Proteomes" id="UP000199052"/>
    </source>
</evidence>
<reference evidence="3 6" key="2">
    <citation type="submission" date="2020-07" db="EMBL/GenBank/DDBJ databases">
        <title>Sequencing the genomes of 1000 actinobacteria strains.</title>
        <authorList>
            <person name="Klenk H.-P."/>
        </authorList>
    </citation>
    <scope>NUCLEOTIDE SEQUENCE [LARGE SCALE GENOMIC DNA]</scope>
    <source>
        <strain evidence="3 6">DSM 45117</strain>
    </source>
</reference>
<evidence type="ECO:0000313" key="6">
    <source>
        <dbReference type="Proteomes" id="UP000533017"/>
    </source>
</evidence>
<evidence type="ECO:0000256" key="2">
    <source>
        <dbReference type="SAM" id="Phobius"/>
    </source>
</evidence>
<dbReference type="SUPFAM" id="SSF103473">
    <property type="entry name" value="MFS general substrate transporter"/>
    <property type="match status" value="1"/>
</dbReference>
<proteinExistence type="predicted"/>
<dbReference type="EMBL" id="JACBZA010000001">
    <property type="protein sequence ID" value="NYH84817.1"/>
    <property type="molecule type" value="Genomic_DNA"/>
</dbReference>
<evidence type="ECO:0000313" key="4">
    <source>
        <dbReference type="EMBL" id="SFG86520.1"/>
    </source>
</evidence>
<dbReference type="AlphaFoldDB" id="A0A1I2VBI5"/>
<feature type="transmembrane region" description="Helical" evidence="2">
    <location>
        <begin position="244"/>
        <end position="263"/>
    </location>
</feature>
<dbReference type="Proteomes" id="UP000533017">
    <property type="component" value="Unassembled WGS sequence"/>
</dbReference>
<evidence type="ECO:0000256" key="1">
    <source>
        <dbReference type="SAM" id="MobiDB-lite"/>
    </source>
</evidence>
<gene>
    <name evidence="3" type="ORF">FHR37_003668</name>
    <name evidence="4" type="ORF">SAMN05421678_109103</name>
</gene>
<feature type="region of interest" description="Disordered" evidence="1">
    <location>
        <begin position="344"/>
        <end position="376"/>
    </location>
</feature>
<feature type="transmembrane region" description="Helical" evidence="2">
    <location>
        <begin position="275"/>
        <end position="298"/>
    </location>
</feature>
<reference evidence="4 5" key="1">
    <citation type="submission" date="2016-10" db="EMBL/GenBank/DDBJ databases">
        <authorList>
            <person name="de Groot N.N."/>
        </authorList>
    </citation>
    <scope>NUCLEOTIDE SEQUENCE [LARGE SCALE GENOMIC DNA]</scope>
    <source>
        <strain evidence="4 5">CPCC 202808</strain>
    </source>
</reference>
<keyword evidence="2" id="KW-0812">Transmembrane</keyword>
<dbReference type="EMBL" id="FOOI01000009">
    <property type="protein sequence ID" value="SFG86520.1"/>
    <property type="molecule type" value="Genomic_DNA"/>
</dbReference>
<organism evidence="4 5">
    <name type="scientific">Actinopolymorpha cephalotaxi</name>
    <dbReference type="NCBI Taxonomy" id="504797"/>
    <lineage>
        <taxon>Bacteria</taxon>
        <taxon>Bacillati</taxon>
        <taxon>Actinomycetota</taxon>
        <taxon>Actinomycetes</taxon>
        <taxon>Propionibacteriales</taxon>
        <taxon>Actinopolymorphaceae</taxon>
        <taxon>Actinopolymorpha</taxon>
    </lineage>
</organism>
<protein>
    <submittedName>
        <fullName evidence="3">MFS family permease</fullName>
    </submittedName>
    <submittedName>
        <fullName evidence="4">Predicted arabinose efflux permease, MFS family</fullName>
    </submittedName>
</protein>
<feature type="transmembrane region" description="Helical" evidence="2">
    <location>
        <begin position="20"/>
        <end position="46"/>
    </location>
</feature>
<dbReference type="STRING" id="504797.SAMN05421678_109103"/>
<dbReference type="Proteomes" id="UP000199052">
    <property type="component" value="Unassembled WGS sequence"/>
</dbReference>
<evidence type="ECO:0000313" key="3">
    <source>
        <dbReference type="EMBL" id="NYH84817.1"/>
    </source>
</evidence>
<feature type="transmembrane region" description="Helical" evidence="2">
    <location>
        <begin position="194"/>
        <end position="213"/>
    </location>
</feature>